<reference evidence="3" key="1">
    <citation type="journal article" date="2019" name="Int. J. Syst. Evol. Microbiol.">
        <title>The Global Catalogue of Microorganisms (GCM) 10K type strain sequencing project: providing services to taxonomists for standard genome sequencing and annotation.</title>
        <authorList>
            <consortium name="The Broad Institute Genomics Platform"/>
            <consortium name="The Broad Institute Genome Sequencing Center for Infectious Disease"/>
            <person name="Wu L."/>
            <person name="Ma J."/>
        </authorList>
    </citation>
    <scope>NUCLEOTIDE SEQUENCE [LARGE SCALE GENOMIC DNA]</scope>
    <source>
        <strain evidence="3">NBRC 108730</strain>
    </source>
</reference>
<evidence type="ECO:0000313" key="3">
    <source>
        <dbReference type="Proteomes" id="UP001157017"/>
    </source>
</evidence>
<evidence type="ECO:0000256" key="1">
    <source>
        <dbReference type="SAM" id="MobiDB-lite"/>
    </source>
</evidence>
<name>A0ABQ6JM55_9ACTN</name>
<organism evidence="2 3">
    <name type="scientific">Angustibacter aerolatus</name>
    <dbReference type="NCBI Taxonomy" id="1162965"/>
    <lineage>
        <taxon>Bacteria</taxon>
        <taxon>Bacillati</taxon>
        <taxon>Actinomycetota</taxon>
        <taxon>Actinomycetes</taxon>
        <taxon>Kineosporiales</taxon>
        <taxon>Kineosporiaceae</taxon>
    </lineage>
</organism>
<dbReference type="Proteomes" id="UP001157017">
    <property type="component" value="Unassembled WGS sequence"/>
</dbReference>
<gene>
    <name evidence="2" type="ORF">GCM10025868_43430</name>
</gene>
<protein>
    <submittedName>
        <fullName evidence="2">Uncharacterized protein</fullName>
    </submittedName>
</protein>
<feature type="compositionally biased region" description="Polar residues" evidence="1">
    <location>
        <begin position="1"/>
        <end position="11"/>
    </location>
</feature>
<keyword evidence="3" id="KW-1185">Reference proteome</keyword>
<accession>A0ABQ6JM55</accession>
<dbReference type="EMBL" id="BSUZ01000001">
    <property type="protein sequence ID" value="GMA89093.1"/>
    <property type="molecule type" value="Genomic_DNA"/>
</dbReference>
<feature type="region of interest" description="Disordered" evidence="1">
    <location>
        <begin position="1"/>
        <end position="111"/>
    </location>
</feature>
<comment type="caution">
    <text evidence="2">The sequence shown here is derived from an EMBL/GenBank/DDBJ whole genome shotgun (WGS) entry which is preliminary data.</text>
</comment>
<feature type="compositionally biased region" description="Low complexity" evidence="1">
    <location>
        <begin position="97"/>
        <end position="111"/>
    </location>
</feature>
<sequence length="111" mass="11493">MPDPVASTTTEENMRVAGPVAGPGRLRIHSAPGGASIRSDVQSPARATTNRQPGPPSPSTFTNECRWPNGVRDHLVADGPGHGRPSARRISATCPDGVVTSTGTRRTVNSG</sequence>
<proteinExistence type="predicted"/>
<feature type="compositionally biased region" description="Polar residues" evidence="1">
    <location>
        <begin position="39"/>
        <end position="52"/>
    </location>
</feature>
<evidence type="ECO:0000313" key="2">
    <source>
        <dbReference type="EMBL" id="GMA89093.1"/>
    </source>
</evidence>